<feature type="domain" description="DUF306" evidence="2">
    <location>
        <begin position="33"/>
        <end position="129"/>
    </location>
</feature>
<dbReference type="InterPro" id="IPR053147">
    <property type="entry name" value="Hsp_HslJ-like"/>
</dbReference>
<evidence type="ECO:0000259" key="2">
    <source>
        <dbReference type="Pfam" id="PF03724"/>
    </source>
</evidence>
<dbReference type="PANTHER" id="PTHR35535">
    <property type="entry name" value="HEAT SHOCK PROTEIN HSLJ"/>
    <property type="match status" value="1"/>
</dbReference>
<dbReference type="Pfam" id="PF03724">
    <property type="entry name" value="META"/>
    <property type="match status" value="1"/>
</dbReference>
<protein>
    <recommendedName>
        <fullName evidence="2">DUF306 domain-containing protein</fullName>
    </recommendedName>
</protein>
<evidence type="ECO:0000313" key="4">
    <source>
        <dbReference type="Proteomes" id="UP000436522"/>
    </source>
</evidence>
<dbReference type="OrthoDB" id="7777568at2"/>
<evidence type="ECO:0000256" key="1">
    <source>
        <dbReference type="SAM" id="SignalP"/>
    </source>
</evidence>
<reference evidence="3 4" key="1">
    <citation type="submission" date="2019-12" db="EMBL/GenBank/DDBJ databases">
        <title>Roseobacter cerasinus sp. nov., isolated from seawater around aquaculture.</title>
        <authorList>
            <person name="Muramatsu S."/>
            <person name="Takabe Y."/>
            <person name="Mori K."/>
            <person name="Takaichi S."/>
            <person name="Hanada S."/>
        </authorList>
    </citation>
    <scope>NUCLEOTIDE SEQUENCE [LARGE SCALE GENOMIC DNA]</scope>
    <source>
        <strain evidence="3 4">AI77</strain>
    </source>
</reference>
<dbReference type="Gene3D" id="2.40.128.270">
    <property type="match status" value="1"/>
</dbReference>
<gene>
    <name evidence="3" type="ORF">So717_27350</name>
</gene>
<proteinExistence type="predicted"/>
<keyword evidence="1" id="KW-0732">Signal</keyword>
<organism evidence="3 4">
    <name type="scientific">Roseobacter cerasinus</name>
    <dbReference type="NCBI Taxonomy" id="2602289"/>
    <lineage>
        <taxon>Bacteria</taxon>
        <taxon>Pseudomonadati</taxon>
        <taxon>Pseudomonadota</taxon>
        <taxon>Alphaproteobacteria</taxon>
        <taxon>Rhodobacterales</taxon>
        <taxon>Roseobacteraceae</taxon>
        <taxon>Roseobacter</taxon>
    </lineage>
</organism>
<feature type="chain" id="PRO_5024833595" description="DUF306 domain-containing protein" evidence="1">
    <location>
        <begin position="22"/>
        <end position="134"/>
    </location>
</feature>
<dbReference type="EMBL" id="BLIV01000005">
    <property type="protein sequence ID" value="GFE50982.1"/>
    <property type="molecule type" value="Genomic_DNA"/>
</dbReference>
<dbReference type="InterPro" id="IPR038670">
    <property type="entry name" value="HslJ-like_sf"/>
</dbReference>
<dbReference type="AlphaFoldDB" id="A0A640VTK2"/>
<evidence type="ECO:0000313" key="3">
    <source>
        <dbReference type="EMBL" id="GFE50982.1"/>
    </source>
</evidence>
<dbReference type="RefSeq" id="WP_159978267.1">
    <property type="nucleotide sequence ID" value="NZ_BLIV01000005.1"/>
</dbReference>
<sequence>MNRWHLALLAALCAVSLAACRGDETVSAYGGAGKVWKLVELDGIAVSYRATLSFPEPGQLAGEAPCNSFRGAMTVPYPWFEATDIVSTRIACTELNAETTYFSALTTMTLSEVLGETMILSTPEGRSMVFTASE</sequence>
<dbReference type="InterPro" id="IPR005184">
    <property type="entry name" value="DUF306_Meta_HslJ"/>
</dbReference>
<accession>A0A640VTK2</accession>
<keyword evidence="4" id="KW-1185">Reference proteome</keyword>
<comment type="caution">
    <text evidence="3">The sequence shown here is derived from an EMBL/GenBank/DDBJ whole genome shotgun (WGS) entry which is preliminary data.</text>
</comment>
<dbReference type="PANTHER" id="PTHR35535:SF2">
    <property type="entry name" value="DUF306 DOMAIN-CONTAINING PROTEIN"/>
    <property type="match status" value="1"/>
</dbReference>
<name>A0A640VTK2_9RHOB</name>
<feature type="signal peptide" evidence="1">
    <location>
        <begin position="1"/>
        <end position="21"/>
    </location>
</feature>
<dbReference type="Proteomes" id="UP000436522">
    <property type="component" value="Unassembled WGS sequence"/>
</dbReference>
<dbReference type="PROSITE" id="PS51257">
    <property type="entry name" value="PROKAR_LIPOPROTEIN"/>
    <property type="match status" value="1"/>
</dbReference>